<feature type="transmembrane region" description="Helical" evidence="3">
    <location>
        <begin position="31"/>
        <end position="53"/>
    </location>
</feature>
<feature type="active site" evidence="2">
    <location>
        <position position="177"/>
    </location>
</feature>
<evidence type="ECO:0000256" key="1">
    <source>
        <dbReference type="PIRNR" id="PIRNR018571"/>
    </source>
</evidence>
<organism evidence="4 5">
    <name type="scientific">Iocasia fonsfrigidae</name>
    <dbReference type="NCBI Taxonomy" id="2682810"/>
    <lineage>
        <taxon>Bacteria</taxon>
        <taxon>Bacillati</taxon>
        <taxon>Bacillota</taxon>
        <taxon>Clostridia</taxon>
        <taxon>Halanaerobiales</taxon>
        <taxon>Halanaerobiaceae</taxon>
        <taxon>Iocasia</taxon>
    </lineage>
</organism>
<feature type="transmembrane region" description="Helical" evidence="3">
    <location>
        <begin position="6"/>
        <end position="24"/>
    </location>
</feature>
<keyword evidence="1 3" id="KW-0472">Membrane</keyword>
<keyword evidence="1" id="KW-0378">Hydrolase</keyword>
<accession>A0A8A7KGN6</accession>
<sequence>MVIYADITFVNNFLMTLAIIWAVGQLMDFKINFFMLLLSALIGSIYTFLVLLIQMWSLHPFYKGVLQIVLNLTVAIIMIKVAFNYSSIKTFLKAVGYLYLVSFISIGTTLSLFYIYGGSFFSSSKLIIAIITGLIVIYMLGKYGWNILQSHLSPEEFYLSVKIYLESQVFTFTGLLDTGNMLNDPLTNVPVVVVYLGDIIDVYPAEMQQKLISNMVNSMEIINIFNEFNRGNRIRILPFSDLGQEHAVLVGVRPEMVEIDYKGEVITTDKVVLGMSDHIIDQDGVYQVLINPKILKI</sequence>
<dbReference type="PIRSF" id="PIRSF018571">
    <property type="entry name" value="SpoIIGA"/>
    <property type="match status" value="1"/>
</dbReference>
<dbReference type="RefSeq" id="WP_230869637.1">
    <property type="nucleotide sequence ID" value="NZ_CP046640.1"/>
</dbReference>
<keyword evidence="1" id="KW-0645">Protease</keyword>
<feature type="transmembrane region" description="Helical" evidence="3">
    <location>
        <begin position="65"/>
        <end position="83"/>
    </location>
</feature>
<comment type="subcellular location">
    <subcellularLocation>
        <location evidence="1">Cell membrane</location>
    </subcellularLocation>
</comment>
<protein>
    <recommendedName>
        <fullName evidence="1">Sporulation sigma-E factor-processing peptidase</fullName>
        <ecNumber evidence="1">3.4.23.-</ecNumber>
    </recommendedName>
    <alternativeName>
        <fullName evidence="1">Membrane-associated aspartic protease</fullName>
    </alternativeName>
    <alternativeName>
        <fullName evidence="1">Stage II sporulation protein GA</fullName>
    </alternativeName>
</protein>
<dbReference type="GO" id="GO:0004190">
    <property type="term" value="F:aspartic-type endopeptidase activity"/>
    <property type="evidence" value="ECO:0007669"/>
    <property type="project" value="UniProtKB-KW"/>
</dbReference>
<dbReference type="GO" id="GO:0030436">
    <property type="term" value="P:asexual sporulation"/>
    <property type="evidence" value="ECO:0007669"/>
    <property type="project" value="InterPro"/>
</dbReference>
<proteinExistence type="inferred from homology"/>
<feature type="transmembrane region" description="Helical" evidence="3">
    <location>
        <begin position="122"/>
        <end position="141"/>
    </location>
</feature>
<evidence type="ECO:0000256" key="2">
    <source>
        <dbReference type="PIRSR" id="PIRSR018571-1"/>
    </source>
</evidence>
<keyword evidence="1" id="KW-0064">Aspartyl protease</keyword>
<feature type="transmembrane region" description="Helical" evidence="3">
    <location>
        <begin position="95"/>
        <end position="116"/>
    </location>
</feature>
<keyword evidence="5" id="KW-1185">Reference proteome</keyword>
<evidence type="ECO:0000256" key="3">
    <source>
        <dbReference type="SAM" id="Phobius"/>
    </source>
</evidence>
<dbReference type="Proteomes" id="UP000665020">
    <property type="component" value="Chromosome"/>
</dbReference>
<dbReference type="Pfam" id="PF03419">
    <property type="entry name" value="Peptidase_U4"/>
    <property type="match status" value="1"/>
</dbReference>
<dbReference type="KEGG" id="ifn:GM661_08695"/>
<dbReference type="InterPro" id="IPR005081">
    <property type="entry name" value="SpoIIGA"/>
</dbReference>
<keyword evidence="1" id="KW-0749">Sporulation</keyword>
<dbReference type="GO" id="GO:0006508">
    <property type="term" value="P:proteolysis"/>
    <property type="evidence" value="ECO:0007669"/>
    <property type="project" value="UniProtKB-KW"/>
</dbReference>
<evidence type="ECO:0000313" key="4">
    <source>
        <dbReference type="EMBL" id="QTL98047.1"/>
    </source>
</evidence>
<dbReference type="EMBL" id="CP046640">
    <property type="protein sequence ID" value="QTL98047.1"/>
    <property type="molecule type" value="Genomic_DNA"/>
</dbReference>
<comment type="similarity">
    <text evidence="1">Belongs to the peptidase U4 family.</text>
</comment>
<evidence type="ECO:0000313" key="5">
    <source>
        <dbReference type="Proteomes" id="UP000665020"/>
    </source>
</evidence>
<reference evidence="4" key="1">
    <citation type="submission" date="2019-12" db="EMBL/GenBank/DDBJ databases">
        <authorList>
            <person name="zhang j."/>
            <person name="sun C.M."/>
        </authorList>
    </citation>
    <scope>NUCLEOTIDE SEQUENCE</scope>
    <source>
        <strain evidence="4">NS-1</strain>
    </source>
</reference>
<dbReference type="EC" id="3.4.23.-" evidence="1"/>
<keyword evidence="1" id="KW-1003">Cell membrane</keyword>
<comment type="function">
    <text evidence="1">Probable aspartic protease that is responsible for the proteolytic cleavage of the RNA polymerase sigma E factor (SigE/spoIIGB) to yield the active peptide in the mother cell during sporulation. Responds to a signal from the forespore that is triggered by the extracellular signal protein SpoIIR.</text>
</comment>
<name>A0A8A7KGN6_9FIRM</name>
<keyword evidence="3" id="KW-0812">Transmembrane</keyword>
<dbReference type="AlphaFoldDB" id="A0A8A7KGN6"/>
<dbReference type="GO" id="GO:0005886">
    <property type="term" value="C:plasma membrane"/>
    <property type="evidence" value="ECO:0007669"/>
    <property type="project" value="UniProtKB-SubCell"/>
</dbReference>
<keyword evidence="3" id="KW-1133">Transmembrane helix</keyword>
<dbReference type="GO" id="GO:0030435">
    <property type="term" value="P:sporulation resulting in formation of a cellular spore"/>
    <property type="evidence" value="ECO:0007669"/>
    <property type="project" value="UniProtKB-KW"/>
</dbReference>
<gene>
    <name evidence="4" type="ORF">GM661_08695</name>
</gene>